<evidence type="ECO:0000313" key="2">
    <source>
        <dbReference type="Proteomes" id="UP001589795"/>
    </source>
</evidence>
<gene>
    <name evidence="1" type="ORF">ACFFIZ_03585</name>
</gene>
<protein>
    <submittedName>
        <fullName evidence="1">Uncharacterized protein</fullName>
    </submittedName>
</protein>
<proteinExistence type="predicted"/>
<comment type="caution">
    <text evidence="1">The sequence shown here is derived from an EMBL/GenBank/DDBJ whole genome shotgun (WGS) entry which is preliminary data.</text>
</comment>
<sequence length="226" mass="24486">MSPTRVFYPRLKVTRCTFGSAIALGQENIADLGQISANLSCSGRLGTRLTFSGGLTSLPISGKHGGDLTYSYALNWRVTDRVTLTYANYTAALTAGRALAGLGDGRLQLSRRLPRVPIWSKGLPSRALDCSASISVSTSSSTNASLNCGVSVTKRLMVRFIALAYPSGAQDESDADFFYSASYTFGPRVTLSYSNYSNNRWPWNRSPSDVDLFHGGSLSLSYNWSF</sequence>
<dbReference type="EMBL" id="JBHLWQ010000041">
    <property type="protein sequence ID" value="MFC0199419.1"/>
    <property type="molecule type" value="Genomic_DNA"/>
</dbReference>
<accession>A0ABV6CFC1</accession>
<dbReference type="RefSeq" id="WP_265508226.1">
    <property type="nucleotide sequence ID" value="NZ_JAOTBE010000063.1"/>
</dbReference>
<evidence type="ECO:0000313" key="1">
    <source>
        <dbReference type="EMBL" id="MFC0199419.1"/>
    </source>
</evidence>
<name>A0ABV6CFC1_9RHOB</name>
<dbReference type="Proteomes" id="UP001589795">
    <property type="component" value="Unassembled WGS sequence"/>
</dbReference>
<organism evidence="1 2">
    <name type="scientific">Paracoccus rhizosphaerae</name>
    <dbReference type="NCBI Taxonomy" id="1133347"/>
    <lineage>
        <taxon>Bacteria</taxon>
        <taxon>Pseudomonadati</taxon>
        <taxon>Pseudomonadota</taxon>
        <taxon>Alphaproteobacteria</taxon>
        <taxon>Rhodobacterales</taxon>
        <taxon>Paracoccaceae</taxon>
        <taxon>Paracoccus</taxon>
    </lineage>
</organism>
<keyword evidence="2" id="KW-1185">Reference proteome</keyword>
<reference evidence="1 2" key="1">
    <citation type="submission" date="2024-09" db="EMBL/GenBank/DDBJ databases">
        <authorList>
            <person name="Sun Q."/>
            <person name="Mori K."/>
        </authorList>
    </citation>
    <scope>NUCLEOTIDE SEQUENCE [LARGE SCALE GENOMIC DNA]</scope>
    <source>
        <strain evidence="1 2">CCM 7904</strain>
    </source>
</reference>